<reference evidence="2" key="2">
    <citation type="submission" date="2015-01" db="EMBL/GenBank/DDBJ databases">
        <title>Evolutionary Origins and Diversification of the Mycorrhizal Mutualists.</title>
        <authorList>
            <consortium name="DOE Joint Genome Institute"/>
            <consortium name="Mycorrhizal Genomics Consortium"/>
            <person name="Kohler A."/>
            <person name="Kuo A."/>
            <person name="Nagy L.G."/>
            <person name="Floudas D."/>
            <person name="Copeland A."/>
            <person name="Barry K.W."/>
            <person name="Cichocki N."/>
            <person name="Veneault-Fourrey C."/>
            <person name="LaButti K."/>
            <person name="Lindquist E.A."/>
            <person name="Lipzen A."/>
            <person name="Lundell T."/>
            <person name="Morin E."/>
            <person name="Murat C."/>
            <person name="Riley R."/>
            <person name="Ohm R."/>
            <person name="Sun H."/>
            <person name="Tunlid A."/>
            <person name="Henrissat B."/>
            <person name="Grigoriev I.V."/>
            <person name="Hibbett D.S."/>
            <person name="Martin F."/>
        </authorList>
    </citation>
    <scope>NUCLEOTIDE SEQUENCE [LARGE SCALE GENOMIC DNA]</scope>
    <source>
        <strain evidence="2">h7</strain>
    </source>
</reference>
<dbReference type="AlphaFoldDB" id="A0A0C2XXI7"/>
<organism evidence="1 2">
    <name type="scientific">Hebeloma cylindrosporum</name>
    <dbReference type="NCBI Taxonomy" id="76867"/>
    <lineage>
        <taxon>Eukaryota</taxon>
        <taxon>Fungi</taxon>
        <taxon>Dikarya</taxon>
        <taxon>Basidiomycota</taxon>
        <taxon>Agaricomycotina</taxon>
        <taxon>Agaricomycetes</taxon>
        <taxon>Agaricomycetidae</taxon>
        <taxon>Agaricales</taxon>
        <taxon>Agaricineae</taxon>
        <taxon>Hymenogastraceae</taxon>
        <taxon>Hebeloma</taxon>
    </lineage>
</organism>
<accession>A0A0C2XXI7</accession>
<evidence type="ECO:0000313" key="2">
    <source>
        <dbReference type="Proteomes" id="UP000053424"/>
    </source>
</evidence>
<reference evidence="1 2" key="1">
    <citation type="submission" date="2014-04" db="EMBL/GenBank/DDBJ databases">
        <authorList>
            <consortium name="DOE Joint Genome Institute"/>
            <person name="Kuo A."/>
            <person name="Gay G."/>
            <person name="Dore J."/>
            <person name="Kohler A."/>
            <person name="Nagy L.G."/>
            <person name="Floudas D."/>
            <person name="Copeland A."/>
            <person name="Barry K.W."/>
            <person name="Cichocki N."/>
            <person name="Veneault-Fourrey C."/>
            <person name="LaButti K."/>
            <person name="Lindquist E.A."/>
            <person name="Lipzen A."/>
            <person name="Lundell T."/>
            <person name="Morin E."/>
            <person name="Murat C."/>
            <person name="Sun H."/>
            <person name="Tunlid A."/>
            <person name="Henrissat B."/>
            <person name="Grigoriev I.V."/>
            <person name="Hibbett D.S."/>
            <person name="Martin F."/>
            <person name="Nordberg H.P."/>
            <person name="Cantor M.N."/>
            <person name="Hua S.X."/>
        </authorList>
    </citation>
    <scope>NUCLEOTIDE SEQUENCE [LARGE SCALE GENOMIC DNA]</scope>
    <source>
        <strain evidence="2">h7</strain>
    </source>
</reference>
<gene>
    <name evidence="1" type="ORF">M413DRAFT_132904</name>
</gene>
<dbReference type="Proteomes" id="UP000053424">
    <property type="component" value="Unassembled WGS sequence"/>
</dbReference>
<sequence>MAQGRRIVESCDKEWYGPTVNRTVRRSNSSNSPSPPLLFRYHRRSNGDSSHRFLCCLSSWTRPRSFRRMCRFRPRQHFCLLLHLELRSTICSHCVFNIPPRFWRPYYSQCSLLHTFRDFLIAFPNVAHQPRVTGSCLSQPRLPAGMVTVRPRFLFAEAEAAHANFLTWSRRHQRLHLIPFHRG</sequence>
<name>A0A0C2XXI7_HEBCY</name>
<protein>
    <submittedName>
        <fullName evidence="1">Uncharacterized protein</fullName>
    </submittedName>
</protein>
<evidence type="ECO:0000313" key="1">
    <source>
        <dbReference type="EMBL" id="KIM42378.1"/>
    </source>
</evidence>
<keyword evidence="2" id="KW-1185">Reference proteome</keyword>
<dbReference type="EMBL" id="KN831778">
    <property type="protein sequence ID" value="KIM42378.1"/>
    <property type="molecule type" value="Genomic_DNA"/>
</dbReference>
<proteinExistence type="predicted"/>
<dbReference type="HOGENOM" id="CLU_1475332_0_0_1"/>